<accession>A0AAJ8BXC8</accession>
<dbReference type="VEuPathDB" id="FungiDB:An15g07400"/>
<sequence>MTGPDSLDPSIRALQGPAQLSSSAVTGLDDCCTNPWFATDASDRRLAGEVKSRLEVPGYSGSFVRNGLNVGVRGGGGSGQGSPLRQTYSHENESFTGYFCDFILTSLVSRLASFWRLSRRRIGITNAYILAGLCIINSDVAFVSVFGGKQPSDAAISTRFHGILLAILLVSSNG</sequence>
<protein>
    <submittedName>
        <fullName evidence="1">Uncharacterized protein</fullName>
    </submittedName>
</protein>
<gene>
    <name evidence="1" type="ORF">An15g07400</name>
</gene>
<dbReference type="GeneID" id="84593272"/>
<reference evidence="1" key="2">
    <citation type="submission" date="2025-08" db="UniProtKB">
        <authorList>
            <consortium name="RefSeq"/>
        </authorList>
    </citation>
    <scope>IDENTIFICATION</scope>
</reference>
<dbReference type="RefSeq" id="XP_059605589.1">
    <property type="nucleotide sequence ID" value="XM_059744813.1"/>
</dbReference>
<dbReference type="AlphaFoldDB" id="A0AAJ8BXC8"/>
<reference evidence="1" key="1">
    <citation type="submission" date="2025-02" db="EMBL/GenBank/DDBJ databases">
        <authorList>
            <consortium name="NCBI Genome Project"/>
        </authorList>
    </citation>
    <scope>NUCLEOTIDE SEQUENCE</scope>
</reference>
<dbReference type="KEGG" id="ang:An15g07400"/>
<organism evidence="1">
    <name type="scientific">Aspergillus niger</name>
    <dbReference type="NCBI Taxonomy" id="5061"/>
    <lineage>
        <taxon>Eukaryota</taxon>
        <taxon>Fungi</taxon>
        <taxon>Dikarya</taxon>
        <taxon>Ascomycota</taxon>
        <taxon>Pezizomycotina</taxon>
        <taxon>Eurotiomycetes</taxon>
        <taxon>Eurotiomycetidae</taxon>
        <taxon>Eurotiales</taxon>
        <taxon>Aspergillaceae</taxon>
        <taxon>Aspergillus</taxon>
        <taxon>Aspergillus subgen. Circumdati</taxon>
    </lineage>
</organism>
<proteinExistence type="predicted"/>
<evidence type="ECO:0000313" key="1">
    <source>
        <dbReference type="RefSeq" id="XP_059605589.1"/>
    </source>
</evidence>
<name>A0AAJ8BXC8_ASPNG</name>